<reference evidence="2 3" key="1">
    <citation type="submission" date="2022-11" db="EMBL/GenBank/DDBJ databases">
        <title>Minimal conservation of predation-associated metabolite biosynthetic gene clusters underscores biosynthetic potential of Myxococcota including descriptions for ten novel species: Archangium lansinium sp. nov., Myxococcus landrumus sp. nov., Nannocystis bai.</title>
        <authorList>
            <person name="Ahearne A."/>
            <person name="Stevens C."/>
            <person name="Dowd S."/>
        </authorList>
    </citation>
    <scope>NUCLEOTIDE SEQUENCE [LARGE SCALE GENOMIC DNA]</scope>
    <source>
        <strain evidence="2 3">BB15-2</strain>
    </source>
</reference>
<evidence type="ECO:0000256" key="1">
    <source>
        <dbReference type="SAM" id="MobiDB-lite"/>
    </source>
</evidence>
<accession>A0ABT5DRL9</accession>
<evidence type="ECO:0000313" key="2">
    <source>
        <dbReference type="EMBL" id="MDC0716239.1"/>
    </source>
</evidence>
<evidence type="ECO:0000313" key="3">
    <source>
        <dbReference type="Proteomes" id="UP001221686"/>
    </source>
</evidence>
<name>A0ABT5DRL9_9BACT</name>
<organism evidence="2 3">
    <name type="scientific">Nannocystis bainbridge</name>
    <dbReference type="NCBI Taxonomy" id="2995303"/>
    <lineage>
        <taxon>Bacteria</taxon>
        <taxon>Pseudomonadati</taxon>
        <taxon>Myxococcota</taxon>
        <taxon>Polyangia</taxon>
        <taxon>Nannocystales</taxon>
        <taxon>Nannocystaceae</taxon>
        <taxon>Nannocystis</taxon>
    </lineage>
</organism>
<sequence>MDLDRPLAHALINAVMVRPGLIAIRALVDMERERQDRERAAAAAREAAEAAAREAAEASARAEAEAQDRAAAAVAEEARRGRGAPPAPPSRSVQEGADGGKVLIARLLE</sequence>
<feature type="compositionally biased region" description="Basic and acidic residues" evidence="1">
    <location>
        <begin position="35"/>
        <end position="68"/>
    </location>
</feature>
<gene>
    <name evidence="2" type="ORF">POL25_05010</name>
</gene>
<feature type="region of interest" description="Disordered" evidence="1">
    <location>
        <begin position="35"/>
        <end position="99"/>
    </location>
</feature>
<dbReference type="Proteomes" id="UP001221686">
    <property type="component" value="Unassembled WGS sequence"/>
</dbReference>
<dbReference type="EMBL" id="JAQNDL010000001">
    <property type="protein sequence ID" value="MDC0716239.1"/>
    <property type="molecule type" value="Genomic_DNA"/>
</dbReference>
<proteinExistence type="predicted"/>
<dbReference type="RefSeq" id="WP_272084686.1">
    <property type="nucleotide sequence ID" value="NZ_JAQNDL010000001.1"/>
</dbReference>
<keyword evidence="3" id="KW-1185">Reference proteome</keyword>
<comment type="caution">
    <text evidence="2">The sequence shown here is derived from an EMBL/GenBank/DDBJ whole genome shotgun (WGS) entry which is preliminary data.</text>
</comment>
<protein>
    <submittedName>
        <fullName evidence="2">Uncharacterized protein</fullName>
    </submittedName>
</protein>